<keyword evidence="5" id="KW-1185">Reference proteome</keyword>
<dbReference type="PANTHER" id="PTHR11082">
    <property type="entry name" value="TRNA-DIHYDROURIDINE SYNTHASE"/>
    <property type="match status" value="1"/>
</dbReference>
<evidence type="ECO:0000256" key="1">
    <source>
        <dbReference type="ARBA" id="ARBA00022857"/>
    </source>
</evidence>
<proteinExistence type="predicted"/>
<evidence type="ECO:0000259" key="3">
    <source>
        <dbReference type="Pfam" id="PF01207"/>
    </source>
</evidence>
<feature type="domain" description="DUS-like FMN-binding" evidence="3">
    <location>
        <begin position="30"/>
        <end position="179"/>
    </location>
</feature>
<reference evidence="4 5" key="1">
    <citation type="submission" date="2024-02" db="EMBL/GenBank/DDBJ databases">
        <authorList>
            <person name="Chen Y."/>
            <person name="Shah S."/>
            <person name="Dougan E. K."/>
            <person name="Thang M."/>
            <person name="Chan C."/>
        </authorList>
    </citation>
    <scope>NUCLEOTIDE SEQUENCE [LARGE SCALE GENOMIC DNA]</scope>
</reference>
<comment type="caution">
    <text evidence="4">The sequence shown here is derived from an EMBL/GenBank/DDBJ whole genome shotgun (WGS) entry which is preliminary data.</text>
</comment>
<dbReference type="CDD" id="cd02801">
    <property type="entry name" value="DUS_like_FMN"/>
    <property type="match status" value="1"/>
</dbReference>
<dbReference type="Gene3D" id="3.20.20.70">
    <property type="entry name" value="Aldolase class I"/>
    <property type="match status" value="1"/>
</dbReference>
<accession>A0ABP0HTA6</accession>
<dbReference type="InterPro" id="IPR035587">
    <property type="entry name" value="DUS-like_FMN-bd"/>
</dbReference>
<dbReference type="InterPro" id="IPR013785">
    <property type="entry name" value="Aldolase_TIM"/>
</dbReference>
<protein>
    <submittedName>
        <fullName evidence="4">tRNA-dihydrouridine(16/17) synthase [NAD(P)(+)]-like (tRNA-dihydrouridine synthase 1-like)</fullName>
    </submittedName>
</protein>
<dbReference type="SUPFAM" id="SSF51395">
    <property type="entry name" value="FMN-linked oxidoreductases"/>
    <property type="match status" value="1"/>
</dbReference>
<evidence type="ECO:0000256" key="2">
    <source>
        <dbReference type="ARBA" id="ARBA00023027"/>
    </source>
</evidence>
<name>A0ABP0HTA6_9DINO</name>
<dbReference type="PANTHER" id="PTHR11082:SF5">
    <property type="entry name" value="TRNA-DIHYDROURIDINE(16_17) SYNTHASE [NAD(P)(+)]-LIKE"/>
    <property type="match status" value="1"/>
</dbReference>
<dbReference type="EMBL" id="CAXAMM010001647">
    <property type="protein sequence ID" value="CAK8992826.1"/>
    <property type="molecule type" value="Genomic_DNA"/>
</dbReference>
<dbReference type="Proteomes" id="UP001642464">
    <property type="component" value="Unassembled WGS sequence"/>
</dbReference>
<keyword evidence="2" id="KW-0520">NAD</keyword>
<organism evidence="4 5">
    <name type="scientific">Durusdinium trenchii</name>
    <dbReference type="NCBI Taxonomy" id="1381693"/>
    <lineage>
        <taxon>Eukaryota</taxon>
        <taxon>Sar</taxon>
        <taxon>Alveolata</taxon>
        <taxon>Dinophyceae</taxon>
        <taxon>Suessiales</taxon>
        <taxon>Symbiodiniaceae</taxon>
        <taxon>Durusdinium</taxon>
    </lineage>
</organism>
<keyword evidence="1" id="KW-0521">NADP</keyword>
<evidence type="ECO:0000313" key="5">
    <source>
        <dbReference type="Proteomes" id="UP001642464"/>
    </source>
</evidence>
<gene>
    <name evidence="4" type="ORF">SCF082_LOCUS3233</name>
</gene>
<evidence type="ECO:0000313" key="4">
    <source>
        <dbReference type="EMBL" id="CAK8992826.1"/>
    </source>
</evidence>
<dbReference type="Pfam" id="PF01207">
    <property type="entry name" value="Dus"/>
    <property type="match status" value="1"/>
</dbReference>
<sequence>MSGHSVTCQGLEHGQQGNIGAVRECLFGADTLNLASRLEAAGASVLCLHGRTKEMKGQFTGPCDWEAIAAVRKRVNIPLIANGGIQTFQDVERCLAATGANAVMSSEALLEYPALFSNDTRCIYQDELALEYLELAKLYQTPHKQIKAHMFHFLYAGLQLHTDLRSRFGEAKGWEQINDTALAFQERRRRDRETGVAWPDKGWYLCRACHWARSEKPRVRELRPPQNLQKETTLRRARTLKSMRNPLDPSGTTIGYYWYRGCIQHCHYCINSNGPDECGQLKCAAYCAKRDNDVCLTNYKVFVDLDSDVIAALSMKFGIKSVHVQSVYAQHSFLPPAKRAKFDPAAPAEVILRARFLQPHEPVPTVCAAYGFQHLLPRHLLEQKGIFATLKDGDAGPEFLDPALLAAMLGLFEPAVLSNQLQLLYRQIGNSIATPHALMALLAGLDYLFQWGLDVNGAINKVWQRRIVGQKAIIIEQREFYILAGLDPIIEQITVRSDLVTNDSHVTLHCRHVNGRSAYLTVKLAWTVSDLLKCFTWKFDISAHVYIAATGEKLFPSQTVGQIFEQYHEWTLFVRTFPIASLSICKDYDTCVPTQAWHGPQPLCDAIHDQPADPFRLKPVGDDDLFADTQFQFALSLLESNCLQASSLSATTFTVTFGTTPCTLTFNGFGDSEARLRCIRGLWDHLDQDTQLFAFKICEHGDLSRLPPHGVIFPKFTEDRLVIRY</sequence>